<sequence>MKKINMRRKNVNISANWLQKRLLAEIRKDLRVVCIVSQNGRKIGEDKHTTYGKCKPYIQNFNAISNLLLDLHLISVKNRKLLNEIAQRSLETANIAYINAINVKDESEE</sequence>
<reference evidence="1" key="1">
    <citation type="submission" date="2023-01" db="EMBL/GenBank/DDBJ databases">
        <authorList>
            <person name="Sprotte S."/>
            <person name="Brinks E."/>
        </authorList>
    </citation>
    <scope>NUCLEOTIDE SEQUENCE</scope>
</reference>
<proteinExistence type="predicted"/>
<name>A0AAT9TS36_9CAUD</name>
<dbReference type="EMBL" id="OQ326496">
    <property type="protein sequence ID" value="WDQ45432.1"/>
    <property type="molecule type" value="Genomic_DNA"/>
</dbReference>
<accession>A0AAT9TS36</accession>
<protein>
    <submittedName>
        <fullName evidence="1">Uncharacterized protein</fullName>
    </submittedName>
</protein>
<reference evidence="1" key="2">
    <citation type="journal article" date="2024" name="Heliyon">
        <title>Complete genome sequence of the novel virulent phage PMBT24 infecting Enterocloster bolteae from the human gut.</title>
        <authorList>
            <person name="Sprotte S."/>
            <person name="Brinks E."/>
            <person name="Neve H."/>
            <person name="Franz C.M.A.P."/>
        </authorList>
    </citation>
    <scope>NUCLEOTIDE SEQUENCE</scope>
</reference>
<organism evidence="1">
    <name type="scientific">Enterocloster phage PMBT24</name>
    <dbReference type="NCBI Taxonomy" id="3025413"/>
    <lineage>
        <taxon>Viruses</taxon>
        <taxon>Duplodnaviria</taxon>
        <taxon>Heunggongvirae</taxon>
        <taxon>Uroviricota</taxon>
        <taxon>Caudoviricetes</taxon>
    </lineage>
</organism>
<evidence type="ECO:0000313" key="1">
    <source>
        <dbReference type="EMBL" id="WDQ45432.1"/>
    </source>
</evidence>